<dbReference type="InterPro" id="IPR013976">
    <property type="entry name" value="HDOD"/>
</dbReference>
<dbReference type="RefSeq" id="WP_193151324.1">
    <property type="nucleotide sequence ID" value="NZ_CP041235.1"/>
</dbReference>
<evidence type="ECO:0000313" key="2">
    <source>
        <dbReference type="EMBL" id="QOP43013.1"/>
    </source>
</evidence>
<reference evidence="2 3" key="1">
    <citation type="submission" date="2019-06" db="EMBL/GenBank/DDBJ databases">
        <title>Sulfurimonas gotlandica sp. nov., a chemoautotrophic and psychrotolerant epsilonproteobacterium isolated from a pelagic redoxcline, and an emended description of the genus Sulfurimonas.</title>
        <authorList>
            <person name="Wang S."/>
            <person name="Jiang L."/>
            <person name="Shao Z."/>
        </authorList>
    </citation>
    <scope>NUCLEOTIDE SEQUENCE [LARGE SCALE GENOMIC DNA]</scope>
    <source>
        <strain evidence="2 3">S2-6</strain>
    </source>
</reference>
<dbReference type="AlphaFoldDB" id="A0A7M1AZZ5"/>
<dbReference type="KEGG" id="ssei:FJR45_03215"/>
<feature type="domain" description="HDOD" evidence="1">
    <location>
        <begin position="14"/>
        <end position="203"/>
    </location>
</feature>
<organism evidence="2 3">
    <name type="scientific">Sulfurimonas sediminis</name>
    <dbReference type="NCBI Taxonomy" id="2590020"/>
    <lineage>
        <taxon>Bacteria</taxon>
        <taxon>Pseudomonadati</taxon>
        <taxon>Campylobacterota</taxon>
        <taxon>Epsilonproteobacteria</taxon>
        <taxon>Campylobacterales</taxon>
        <taxon>Sulfurimonadaceae</taxon>
        <taxon>Sulfurimonas</taxon>
    </lineage>
</organism>
<proteinExistence type="predicted"/>
<name>A0A7M1AZZ5_9BACT</name>
<dbReference type="Proteomes" id="UP000593719">
    <property type="component" value="Chromosome"/>
</dbReference>
<dbReference type="EMBL" id="CP041235">
    <property type="protein sequence ID" value="QOP43013.1"/>
    <property type="molecule type" value="Genomic_DNA"/>
</dbReference>
<keyword evidence="3" id="KW-1185">Reference proteome</keyword>
<dbReference type="Pfam" id="PF08668">
    <property type="entry name" value="HDOD"/>
    <property type="match status" value="1"/>
</dbReference>
<gene>
    <name evidence="2" type="ORF">FJR45_03215</name>
</gene>
<accession>A0A7M1AZZ5</accession>
<dbReference type="Gene3D" id="1.10.3210.10">
    <property type="entry name" value="Hypothetical protein af1432"/>
    <property type="match status" value="1"/>
</dbReference>
<protein>
    <submittedName>
        <fullName evidence="2">HDOD domain-containing protein</fullName>
    </submittedName>
</protein>
<sequence length="265" mass="30021">MITLQQIDAFIEKIPPSPKILKQTLALLDQGDLVQAAKVAQNDPALNAYLKELVNKPLYGFKNEVTNISQIFGILGVSRSQQAAYNYMISLLSPAKWKLFKLNKSSFYDLQAGLSVNWHKITAHLQIEDKNLQSAVALLPASIIVSEALFCEKIEDVQLLRSVDEIDLNTILQRLCNMDLFDICERISQKWEMPQNIADIVQASSGIKPSQDETNNKLGKWMHLLLFYTLSKPVFIEAGLNDFIDFQIDYVSDIYDDFSTLMEIS</sequence>
<evidence type="ECO:0000259" key="1">
    <source>
        <dbReference type="Pfam" id="PF08668"/>
    </source>
</evidence>
<evidence type="ECO:0000313" key="3">
    <source>
        <dbReference type="Proteomes" id="UP000593719"/>
    </source>
</evidence>
<dbReference type="SUPFAM" id="SSF109604">
    <property type="entry name" value="HD-domain/PDEase-like"/>
    <property type="match status" value="1"/>
</dbReference>